<dbReference type="GO" id="GO:0006310">
    <property type="term" value="P:DNA recombination"/>
    <property type="evidence" value="ECO:0007669"/>
    <property type="project" value="UniProtKB-UniRule"/>
</dbReference>
<dbReference type="SUPFAM" id="SSF47781">
    <property type="entry name" value="RuvA domain 2-like"/>
    <property type="match status" value="1"/>
</dbReference>
<dbReference type="SUPFAM" id="SSF50249">
    <property type="entry name" value="Nucleic acid-binding proteins"/>
    <property type="match status" value="1"/>
</dbReference>
<dbReference type="Gene3D" id="1.10.8.10">
    <property type="entry name" value="DNA helicase RuvA subunit, C-terminal domain"/>
    <property type="match status" value="1"/>
</dbReference>
<dbReference type="InterPro" id="IPR036267">
    <property type="entry name" value="RuvA_C_sf"/>
</dbReference>
<sequence>MIAFVRGTVASVRPTEAVLDVGGIGLALHCTPSTTAELRTGSEAQLSASLVVREDSLTLYGFATDDERAVFEQLQTASGVGPRLAQAMLSVHSPDDLRRAVATEDLAALTKVPGIGKKGAQRIVIELKDKLGAAAGGPAGTSSIAAAPAGGWQEQVRTALLGLGWSARDADAAVDQVAPLAAENGHAADVPSLLKAALRTLAK</sequence>
<keyword evidence="3 6" id="KW-0238">DNA-binding</keyword>
<dbReference type="Pfam" id="PF07499">
    <property type="entry name" value="RuvA_C"/>
    <property type="match status" value="1"/>
</dbReference>
<comment type="function">
    <text evidence="6">The RuvA-RuvB-RuvC complex processes Holliday junction (HJ) DNA during genetic recombination and DNA repair, while the RuvA-RuvB complex plays an important role in the rescue of blocked DNA replication forks via replication fork reversal (RFR). RuvA specifically binds to HJ cruciform DNA, conferring on it an open structure. The RuvB hexamer acts as an ATP-dependent pump, pulling dsDNA into and through the RuvAB complex. HJ branch migration allows RuvC to scan DNA until it finds its consensus sequence, where it cleaves and resolves the cruciform DNA.</text>
</comment>
<keyword evidence="1 6" id="KW-0963">Cytoplasm</keyword>
<evidence type="ECO:0000313" key="9">
    <source>
        <dbReference type="Proteomes" id="UP000475214"/>
    </source>
</evidence>
<feature type="region of interest" description="Domain III" evidence="6">
    <location>
        <begin position="154"/>
        <end position="203"/>
    </location>
</feature>
<comment type="similarity">
    <text evidence="6">Belongs to the RuvA family.</text>
</comment>
<evidence type="ECO:0000313" key="8">
    <source>
        <dbReference type="EMBL" id="NEE01314.1"/>
    </source>
</evidence>
<feature type="domain" description="Helix-hairpin-helix DNA-binding motif class 1" evidence="7">
    <location>
        <begin position="72"/>
        <end position="91"/>
    </location>
</feature>
<organism evidence="8 9">
    <name type="scientific">Phytoactinopolyspora halotolerans</name>
    <dbReference type="NCBI Taxonomy" id="1981512"/>
    <lineage>
        <taxon>Bacteria</taxon>
        <taxon>Bacillati</taxon>
        <taxon>Actinomycetota</taxon>
        <taxon>Actinomycetes</taxon>
        <taxon>Jiangellales</taxon>
        <taxon>Jiangellaceae</taxon>
        <taxon>Phytoactinopolyspora</taxon>
    </lineage>
</organism>
<keyword evidence="4 6" id="KW-0233">DNA recombination</keyword>
<dbReference type="AlphaFoldDB" id="A0A6L9S9L0"/>
<keyword evidence="5 6" id="KW-0234">DNA repair</keyword>
<comment type="caution">
    <text evidence="6">Lacks conserved residue(s) required for the propagation of feature annotation.</text>
</comment>
<dbReference type="GO" id="GO:0000400">
    <property type="term" value="F:four-way junction DNA binding"/>
    <property type="evidence" value="ECO:0007669"/>
    <property type="project" value="UniProtKB-UniRule"/>
</dbReference>
<keyword evidence="2 6" id="KW-0227">DNA damage</keyword>
<dbReference type="Gene3D" id="1.10.150.20">
    <property type="entry name" value="5' to 3' exonuclease, C-terminal subdomain"/>
    <property type="match status" value="1"/>
</dbReference>
<keyword evidence="9" id="KW-1185">Reference proteome</keyword>
<dbReference type="InterPro" id="IPR012340">
    <property type="entry name" value="NA-bd_OB-fold"/>
</dbReference>
<evidence type="ECO:0000256" key="5">
    <source>
        <dbReference type="ARBA" id="ARBA00023204"/>
    </source>
</evidence>
<dbReference type="HAMAP" id="MF_00031">
    <property type="entry name" value="DNA_HJ_migration_RuvA"/>
    <property type="match status" value="1"/>
</dbReference>
<dbReference type="EMBL" id="JAAGOA010000009">
    <property type="protein sequence ID" value="NEE01314.1"/>
    <property type="molecule type" value="Genomic_DNA"/>
</dbReference>
<evidence type="ECO:0000256" key="1">
    <source>
        <dbReference type="ARBA" id="ARBA00022490"/>
    </source>
</evidence>
<comment type="domain">
    <text evidence="6">Has three domains with a flexible linker between the domains II and III and assumes an 'L' shape. Domain III is highly mobile and contacts RuvB.</text>
</comment>
<accession>A0A6L9S9L0</accession>
<dbReference type="SUPFAM" id="SSF46929">
    <property type="entry name" value="DNA helicase RuvA subunit, C-terminal domain"/>
    <property type="match status" value="1"/>
</dbReference>
<dbReference type="InterPro" id="IPR011114">
    <property type="entry name" value="RuvA_C"/>
</dbReference>
<dbReference type="GO" id="GO:0009379">
    <property type="term" value="C:Holliday junction helicase complex"/>
    <property type="evidence" value="ECO:0007669"/>
    <property type="project" value="InterPro"/>
</dbReference>
<reference evidence="8 9" key="1">
    <citation type="submission" date="2020-02" db="EMBL/GenBank/DDBJ databases">
        <authorList>
            <person name="Li X.-J."/>
            <person name="Han X.-M."/>
        </authorList>
    </citation>
    <scope>NUCLEOTIDE SEQUENCE [LARGE SCALE GENOMIC DNA]</scope>
    <source>
        <strain evidence="8 9">CCTCC AB 2017055</strain>
    </source>
</reference>
<evidence type="ECO:0000256" key="2">
    <source>
        <dbReference type="ARBA" id="ARBA00022763"/>
    </source>
</evidence>
<comment type="subcellular location">
    <subcellularLocation>
        <location evidence="6">Cytoplasm</location>
    </subcellularLocation>
</comment>
<name>A0A6L9S9L0_9ACTN</name>
<dbReference type="Pfam" id="PF01330">
    <property type="entry name" value="RuvA_N"/>
    <property type="match status" value="1"/>
</dbReference>
<dbReference type="InterPro" id="IPR003583">
    <property type="entry name" value="Hlx-hairpin-Hlx_DNA-bd_motif"/>
</dbReference>
<evidence type="ECO:0000256" key="4">
    <source>
        <dbReference type="ARBA" id="ARBA00023172"/>
    </source>
</evidence>
<comment type="caution">
    <text evidence="8">The sequence shown here is derived from an EMBL/GenBank/DDBJ whole genome shotgun (WGS) entry which is preliminary data.</text>
</comment>
<dbReference type="GO" id="GO:0009378">
    <property type="term" value="F:four-way junction helicase activity"/>
    <property type="evidence" value="ECO:0007669"/>
    <property type="project" value="InterPro"/>
</dbReference>
<dbReference type="Gene3D" id="2.40.50.140">
    <property type="entry name" value="Nucleic acid-binding proteins"/>
    <property type="match status" value="1"/>
</dbReference>
<dbReference type="GO" id="GO:0005737">
    <property type="term" value="C:cytoplasm"/>
    <property type="evidence" value="ECO:0007669"/>
    <property type="project" value="UniProtKB-SubCell"/>
</dbReference>
<gene>
    <name evidence="6 8" type="primary">ruvA</name>
    <name evidence="8" type="ORF">G1H10_14155</name>
</gene>
<proteinExistence type="inferred from homology"/>
<dbReference type="Pfam" id="PF14520">
    <property type="entry name" value="HHH_5"/>
    <property type="match status" value="1"/>
</dbReference>
<dbReference type="SMART" id="SM00278">
    <property type="entry name" value="HhH1"/>
    <property type="match status" value="2"/>
</dbReference>
<dbReference type="InterPro" id="IPR000085">
    <property type="entry name" value="RuvA"/>
</dbReference>
<dbReference type="NCBIfam" id="TIGR00084">
    <property type="entry name" value="ruvA"/>
    <property type="match status" value="1"/>
</dbReference>
<dbReference type="GO" id="GO:0006281">
    <property type="term" value="P:DNA repair"/>
    <property type="evidence" value="ECO:0007669"/>
    <property type="project" value="UniProtKB-UniRule"/>
</dbReference>
<dbReference type="Proteomes" id="UP000475214">
    <property type="component" value="Unassembled WGS sequence"/>
</dbReference>
<evidence type="ECO:0000256" key="3">
    <source>
        <dbReference type="ARBA" id="ARBA00023125"/>
    </source>
</evidence>
<comment type="subunit">
    <text evidence="6">Homotetramer. Forms an RuvA(8)-RuvB(12)-Holliday junction (HJ) complex. HJ DNA is sandwiched between 2 RuvA tetramers; dsDNA enters through RuvA and exits via RuvB. An RuvB hexamer assembles on each DNA strand where it exits the tetramer. Each RuvB hexamer is contacted by two RuvA subunits (via domain III) on 2 adjacent RuvB subunits; this complex drives branch migration. In the full resolvosome a probable DNA-RuvA(4)-RuvB(12)-RuvC(2) complex forms which resolves the HJ.</text>
</comment>
<dbReference type="InterPro" id="IPR013849">
    <property type="entry name" value="DNA_helicase_Holl-junc_RuvA_I"/>
</dbReference>
<dbReference type="RefSeq" id="WP_163738707.1">
    <property type="nucleotide sequence ID" value="NZ_JAAGOA010000009.1"/>
</dbReference>
<dbReference type="InterPro" id="IPR010994">
    <property type="entry name" value="RuvA_2-like"/>
</dbReference>
<evidence type="ECO:0000259" key="7">
    <source>
        <dbReference type="SMART" id="SM00278"/>
    </source>
</evidence>
<feature type="domain" description="Helix-hairpin-helix DNA-binding motif class 1" evidence="7">
    <location>
        <begin position="107"/>
        <end position="126"/>
    </location>
</feature>
<dbReference type="GO" id="GO:0005524">
    <property type="term" value="F:ATP binding"/>
    <property type="evidence" value="ECO:0007669"/>
    <property type="project" value="InterPro"/>
</dbReference>
<dbReference type="GO" id="GO:0048476">
    <property type="term" value="C:Holliday junction resolvase complex"/>
    <property type="evidence" value="ECO:0007669"/>
    <property type="project" value="UniProtKB-UniRule"/>
</dbReference>
<protein>
    <recommendedName>
        <fullName evidence="6">Holliday junction branch migration complex subunit RuvA</fullName>
    </recommendedName>
</protein>
<evidence type="ECO:0000256" key="6">
    <source>
        <dbReference type="HAMAP-Rule" id="MF_00031"/>
    </source>
</evidence>
<dbReference type="CDD" id="cd14332">
    <property type="entry name" value="UBA_RuvA_C"/>
    <property type="match status" value="1"/>
</dbReference>